<organism evidence="1 2">
    <name type="scientific">Candidatus Acidulodesulfobacterium acidiphilum</name>
    <dbReference type="NCBI Taxonomy" id="2597224"/>
    <lineage>
        <taxon>Bacteria</taxon>
        <taxon>Deltaproteobacteria</taxon>
        <taxon>Candidatus Acidulodesulfobacterales</taxon>
        <taxon>Candidatus Acidulodesulfobacterium</taxon>
    </lineage>
</organism>
<dbReference type="Proteomes" id="UP000322454">
    <property type="component" value="Unassembled WGS sequence"/>
</dbReference>
<dbReference type="AlphaFoldDB" id="A0A520XG58"/>
<protein>
    <submittedName>
        <fullName evidence="1">Uncharacterized protein</fullName>
    </submittedName>
</protein>
<evidence type="ECO:0000313" key="2">
    <source>
        <dbReference type="Proteomes" id="UP000322454"/>
    </source>
</evidence>
<dbReference type="EMBL" id="SHMQ01000002">
    <property type="protein sequence ID" value="RZV40187.1"/>
    <property type="molecule type" value="Genomic_DNA"/>
</dbReference>
<sequence length="114" mass="12564">MNKIITGLFIFIICFSFVHPSFAMSHKKINQNHSNLIELGAKAYVIGYKIEQKVLIQKAEGEISSNTMTNRCSIAVKKIGNHSSMLFLEAKCLQGAEAQAMISMATQEALKLAS</sequence>
<evidence type="ECO:0000313" key="1">
    <source>
        <dbReference type="EMBL" id="RZV40187.1"/>
    </source>
</evidence>
<accession>A0A520XG58</accession>
<gene>
    <name evidence="1" type="ORF">EVJ48_01470</name>
</gene>
<proteinExistence type="predicted"/>
<reference evidence="1 2" key="1">
    <citation type="submission" date="2019-01" db="EMBL/GenBank/DDBJ databases">
        <title>Insights into ecological role of a new deltaproteobacterial order Candidatus Sinidesulfobacterales (Sva0485) by metagenomics and metatranscriptomics.</title>
        <authorList>
            <person name="Tan S."/>
            <person name="Liu J."/>
            <person name="Fang Y."/>
            <person name="Hedlund B."/>
            <person name="Lian Z.-H."/>
            <person name="Huang L.-Y."/>
            <person name="Li J.-T."/>
            <person name="Huang L.-N."/>
            <person name="Li W.-J."/>
            <person name="Jiang H.-C."/>
            <person name="Dong H.-L."/>
            <person name="Shu W.-S."/>
        </authorList>
    </citation>
    <scope>NUCLEOTIDE SEQUENCE [LARGE SCALE GENOMIC DNA]</scope>
    <source>
        <strain evidence="1">AP4</strain>
    </source>
</reference>
<name>A0A520XG58_9DELT</name>
<comment type="caution">
    <text evidence="1">The sequence shown here is derived from an EMBL/GenBank/DDBJ whole genome shotgun (WGS) entry which is preliminary data.</text>
</comment>